<gene>
    <name evidence="2" type="ORF">QEH59_12840</name>
</gene>
<keyword evidence="3" id="KW-1185">Reference proteome</keyword>
<organism evidence="2 3">
    <name type="scientific">Thalassobacterium sedimentorum</name>
    <dbReference type="NCBI Taxonomy" id="3041258"/>
    <lineage>
        <taxon>Bacteria</taxon>
        <taxon>Pseudomonadati</taxon>
        <taxon>Verrucomicrobiota</taxon>
        <taxon>Opitutia</taxon>
        <taxon>Puniceicoccales</taxon>
        <taxon>Coraliomargaritaceae</taxon>
        <taxon>Thalassobacterium</taxon>
    </lineage>
</organism>
<reference evidence="2 3" key="1">
    <citation type="submission" date="2023-04" db="EMBL/GenBank/DDBJ databases">
        <title>A novel bacteria isolated from coastal sediment.</title>
        <authorList>
            <person name="Liu X.-J."/>
            <person name="Du Z.-J."/>
        </authorList>
    </citation>
    <scope>NUCLEOTIDE SEQUENCE [LARGE SCALE GENOMIC DNA]</scope>
    <source>
        <strain evidence="2 3">SDUM461004</strain>
    </source>
</reference>
<sequence length="165" mass="18652">MSSKLKIFTGVAIAALFIAIYFYTQVDWEVRTIRKNFSELVELVEKDGPVSSFEAIARSRQLTAVFTKDARVEYLAGRSLPRGRDEMGRAFLAVWAKVDTVKISVLRHDVELSDSALEASSRVSVNCTVVIEGNDRMRDAVEYRIYWQKVGGDWLIGEIVAVNRM</sequence>
<evidence type="ECO:0000256" key="1">
    <source>
        <dbReference type="SAM" id="Phobius"/>
    </source>
</evidence>
<name>A0ABU1AM80_9BACT</name>
<feature type="transmembrane region" description="Helical" evidence="1">
    <location>
        <begin position="7"/>
        <end position="24"/>
    </location>
</feature>
<comment type="caution">
    <text evidence="2">The sequence shown here is derived from an EMBL/GenBank/DDBJ whole genome shotgun (WGS) entry which is preliminary data.</text>
</comment>
<accession>A0ABU1AM80</accession>
<protein>
    <submittedName>
        <fullName evidence="2">Nuclear transport factor 2 family protein</fullName>
    </submittedName>
</protein>
<evidence type="ECO:0000313" key="2">
    <source>
        <dbReference type="EMBL" id="MDQ8195318.1"/>
    </source>
</evidence>
<dbReference type="InterPro" id="IPR032710">
    <property type="entry name" value="NTF2-like_dom_sf"/>
</dbReference>
<keyword evidence="1" id="KW-0812">Transmembrane</keyword>
<dbReference type="RefSeq" id="WP_308985774.1">
    <property type="nucleotide sequence ID" value="NZ_JARXIC010000022.1"/>
</dbReference>
<dbReference type="SUPFAM" id="SSF54427">
    <property type="entry name" value="NTF2-like"/>
    <property type="match status" value="1"/>
</dbReference>
<dbReference type="EMBL" id="JARXIC010000022">
    <property type="protein sequence ID" value="MDQ8195318.1"/>
    <property type="molecule type" value="Genomic_DNA"/>
</dbReference>
<keyword evidence="1" id="KW-1133">Transmembrane helix</keyword>
<keyword evidence="1" id="KW-0472">Membrane</keyword>
<dbReference type="Gene3D" id="3.10.450.50">
    <property type="match status" value="1"/>
</dbReference>
<dbReference type="Proteomes" id="UP001243717">
    <property type="component" value="Unassembled WGS sequence"/>
</dbReference>
<evidence type="ECO:0000313" key="3">
    <source>
        <dbReference type="Proteomes" id="UP001243717"/>
    </source>
</evidence>
<proteinExistence type="predicted"/>